<dbReference type="SUPFAM" id="SSF50129">
    <property type="entry name" value="GroES-like"/>
    <property type="match status" value="1"/>
</dbReference>
<keyword evidence="3" id="KW-0479">Metal-binding</keyword>
<organism evidence="7 8">
    <name type="scientific">Streptomyces muensis</name>
    <dbReference type="NCBI Taxonomy" id="1077944"/>
    <lineage>
        <taxon>Bacteria</taxon>
        <taxon>Bacillati</taxon>
        <taxon>Actinomycetota</taxon>
        <taxon>Actinomycetes</taxon>
        <taxon>Kitasatosporales</taxon>
        <taxon>Streptomycetaceae</taxon>
        <taxon>Streptomyces</taxon>
    </lineage>
</organism>
<evidence type="ECO:0000256" key="4">
    <source>
        <dbReference type="ARBA" id="ARBA00022833"/>
    </source>
</evidence>
<keyword evidence="8" id="KW-1185">Reference proteome</keyword>
<dbReference type="InterPro" id="IPR013154">
    <property type="entry name" value="ADH-like_N"/>
</dbReference>
<evidence type="ECO:0000313" key="8">
    <source>
        <dbReference type="Proteomes" id="UP001139384"/>
    </source>
</evidence>
<reference evidence="7" key="1">
    <citation type="submission" date="2022-01" db="EMBL/GenBank/DDBJ databases">
        <title>Draft Genome Sequences of Seven Type Strains of the Genus Streptomyces.</title>
        <authorList>
            <person name="Aziz S."/>
            <person name="Coretto E."/>
            <person name="Chronakova A."/>
            <person name="Sproer C."/>
            <person name="Huber K."/>
            <person name="Nouioui I."/>
            <person name="Gross H."/>
        </authorList>
    </citation>
    <scope>NUCLEOTIDE SEQUENCE</scope>
    <source>
        <strain evidence="7">DSM 103493</strain>
    </source>
</reference>
<dbReference type="GO" id="GO:0046872">
    <property type="term" value="F:metal ion binding"/>
    <property type="evidence" value="ECO:0007669"/>
    <property type="project" value="UniProtKB-KW"/>
</dbReference>
<comment type="similarity">
    <text evidence="2">Belongs to the zinc-containing alcohol dehydrogenase family.</text>
</comment>
<evidence type="ECO:0000256" key="3">
    <source>
        <dbReference type="ARBA" id="ARBA00022723"/>
    </source>
</evidence>
<keyword evidence="4" id="KW-0862">Zinc</keyword>
<comment type="cofactor">
    <cofactor evidence="1">
        <name>Zn(2+)</name>
        <dbReference type="ChEBI" id="CHEBI:29105"/>
    </cofactor>
</comment>
<accession>A0A9X1Q499</accession>
<name>A0A9X1Q499_STRM4</name>
<evidence type="ECO:0000313" key="7">
    <source>
        <dbReference type="EMBL" id="MCF1597393.1"/>
    </source>
</evidence>
<keyword evidence="5" id="KW-0560">Oxidoreductase</keyword>
<dbReference type="PANTHER" id="PTHR43350">
    <property type="entry name" value="NAD-DEPENDENT ALCOHOL DEHYDROGENASE"/>
    <property type="match status" value="1"/>
</dbReference>
<dbReference type="GO" id="GO:0016491">
    <property type="term" value="F:oxidoreductase activity"/>
    <property type="evidence" value="ECO:0007669"/>
    <property type="project" value="UniProtKB-KW"/>
</dbReference>
<dbReference type="PANTHER" id="PTHR43350:SF19">
    <property type="entry name" value="D-GULOSIDE 3-DEHYDROGENASE"/>
    <property type="match status" value="1"/>
</dbReference>
<dbReference type="Gene3D" id="3.90.180.10">
    <property type="entry name" value="Medium-chain alcohol dehydrogenases, catalytic domain"/>
    <property type="match status" value="1"/>
</dbReference>
<gene>
    <name evidence="7" type="ORF">L0P92_28105</name>
</gene>
<dbReference type="InterPro" id="IPR011032">
    <property type="entry name" value="GroES-like_sf"/>
</dbReference>
<feature type="domain" description="Alcohol dehydrogenase-like N-terminal" evidence="6">
    <location>
        <begin position="28"/>
        <end position="111"/>
    </location>
</feature>
<dbReference type="Proteomes" id="UP001139384">
    <property type="component" value="Unassembled WGS sequence"/>
</dbReference>
<evidence type="ECO:0000256" key="2">
    <source>
        <dbReference type="ARBA" id="ARBA00008072"/>
    </source>
</evidence>
<proteinExistence type="inferred from homology"/>
<protein>
    <submittedName>
        <fullName evidence="7">Alcohol dehydrogenase catalytic domain-containing protein</fullName>
    </submittedName>
</protein>
<dbReference type="RefSeq" id="WP_234765849.1">
    <property type="nucleotide sequence ID" value="NZ_JAKEIP010000145.1"/>
</dbReference>
<dbReference type="AlphaFoldDB" id="A0A9X1Q499"/>
<comment type="caution">
    <text evidence="7">The sequence shown here is derived from an EMBL/GenBank/DDBJ whole genome shotgun (WGS) entry which is preliminary data.</text>
</comment>
<evidence type="ECO:0000256" key="1">
    <source>
        <dbReference type="ARBA" id="ARBA00001947"/>
    </source>
</evidence>
<evidence type="ECO:0000259" key="6">
    <source>
        <dbReference type="Pfam" id="PF08240"/>
    </source>
</evidence>
<evidence type="ECO:0000256" key="5">
    <source>
        <dbReference type="ARBA" id="ARBA00023002"/>
    </source>
</evidence>
<dbReference type="Pfam" id="PF08240">
    <property type="entry name" value="ADH_N"/>
    <property type="match status" value="1"/>
</dbReference>
<sequence length="373" mass="38944">MPASATHRAIVRHGTTCRIEEVPTPDPGEGELLLAPEQVSLCGTDIQILRRDRDDPSPVVGHEGAARVVAVGPGTEGFAPGDRVVVNPTHPGDPSFLLGHNVPGLFQQRVLIGASAVRGGLVSHLPEDLPATRATLVEPYAVVRYALSCLATSAPDTLVVHGDGLTGNLAALLAPRFLFPTVRVVVVHRTEAGLKWTQAHFPHTVSVLAGDPLDRHVTGRVALLVTTHRGGTVPAVEAAVTALGERLVAVHPLGGVPPLATTPLLPGVDLDGVRRAGTGGPWPPVTTTFTRPGLSLTLSGNRGVTNAQLLAAAEALRADSTADPLLTHVMPLEPGVRHLNRIIGDRTRTVEGELVLRLVIDLENGIARTPVGG</sequence>
<dbReference type="EMBL" id="JAKEIP010000145">
    <property type="protein sequence ID" value="MCF1597393.1"/>
    <property type="molecule type" value="Genomic_DNA"/>
</dbReference>